<protein>
    <submittedName>
        <fullName evidence="1">Uncharacterized protein</fullName>
    </submittedName>
</protein>
<evidence type="ECO:0000313" key="1">
    <source>
        <dbReference type="EMBL" id="KAI3794601.1"/>
    </source>
</evidence>
<proteinExistence type="predicted"/>
<organism evidence="1 2">
    <name type="scientific">Smallanthus sonchifolius</name>
    <dbReference type="NCBI Taxonomy" id="185202"/>
    <lineage>
        <taxon>Eukaryota</taxon>
        <taxon>Viridiplantae</taxon>
        <taxon>Streptophyta</taxon>
        <taxon>Embryophyta</taxon>
        <taxon>Tracheophyta</taxon>
        <taxon>Spermatophyta</taxon>
        <taxon>Magnoliopsida</taxon>
        <taxon>eudicotyledons</taxon>
        <taxon>Gunneridae</taxon>
        <taxon>Pentapetalae</taxon>
        <taxon>asterids</taxon>
        <taxon>campanulids</taxon>
        <taxon>Asterales</taxon>
        <taxon>Asteraceae</taxon>
        <taxon>Asteroideae</taxon>
        <taxon>Heliantheae alliance</taxon>
        <taxon>Millerieae</taxon>
        <taxon>Smallanthus</taxon>
    </lineage>
</organism>
<reference evidence="2" key="1">
    <citation type="journal article" date="2022" name="Mol. Ecol. Resour.">
        <title>The genomes of chicory, endive, great burdock and yacon provide insights into Asteraceae palaeo-polyploidization history and plant inulin production.</title>
        <authorList>
            <person name="Fan W."/>
            <person name="Wang S."/>
            <person name="Wang H."/>
            <person name="Wang A."/>
            <person name="Jiang F."/>
            <person name="Liu H."/>
            <person name="Zhao H."/>
            <person name="Xu D."/>
            <person name="Zhang Y."/>
        </authorList>
    </citation>
    <scope>NUCLEOTIDE SEQUENCE [LARGE SCALE GENOMIC DNA]</scope>
    <source>
        <strain evidence="2">cv. Yunnan</strain>
    </source>
</reference>
<name>A0ACB9HGF9_9ASTR</name>
<keyword evidence="2" id="KW-1185">Reference proteome</keyword>
<accession>A0ACB9HGF9</accession>
<sequence>MNSNRLFVGNNHVNVFCTRNYVRLSFSLWICSSVCCHCVLFSFLGCELTWTDYGVLMAQDLTVLHNRLVAVCA</sequence>
<evidence type="ECO:0000313" key="2">
    <source>
        <dbReference type="Proteomes" id="UP001056120"/>
    </source>
</evidence>
<dbReference type="Proteomes" id="UP001056120">
    <property type="component" value="Linkage Group LG12"/>
</dbReference>
<comment type="caution">
    <text evidence="1">The sequence shown here is derived from an EMBL/GenBank/DDBJ whole genome shotgun (WGS) entry which is preliminary data.</text>
</comment>
<reference evidence="1 2" key="2">
    <citation type="journal article" date="2022" name="Mol. Ecol. Resour.">
        <title>The genomes of chicory, endive, great burdock and yacon provide insights into Asteraceae paleo-polyploidization history and plant inulin production.</title>
        <authorList>
            <person name="Fan W."/>
            <person name="Wang S."/>
            <person name="Wang H."/>
            <person name="Wang A."/>
            <person name="Jiang F."/>
            <person name="Liu H."/>
            <person name="Zhao H."/>
            <person name="Xu D."/>
            <person name="Zhang Y."/>
        </authorList>
    </citation>
    <scope>NUCLEOTIDE SEQUENCE [LARGE SCALE GENOMIC DNA]</scope>
    <source>
        <strain evidence="2">cv. Yunnan</strain>
        <tissue evidence="1">Leaves</tissue>
    </source>
</reference>
<dbReference type="EMBL" id="CM042029">
    <property type="protein sequence ID" value="KAI3794601.1"/>
    <property type="molecule type" value="Genomic_DNA"/>
</dbReference>
<gene>
    <name evidence="1" type="ORF">L1987_37233</name>
</gene>